<name>A0A5N6KFD1_MONLA</name>
<proteinExistence type="predicted"/>
<dbReference type="PANTHER" id="PTHR48100">
    <property type="entry name" value="BROAD-SPECIFICITY PHOSPHATASE YOR283W-RELATED"/>
    <property type="match status" value="1"/>
</dbReference>
<accession>A0A5N6KFD1</accession>
<organism evidence="1 2">
    <name type="scientific">Monilinia laxa</name>
    <name type="common">Brown rot fungus</name>
    <name type="synonym">Sclerotinia laxa</name>
    <dbReference type="NCBI Taxonomy" id="61186"/>
    <lineage>
        <taxon>Eukaryota</taxon>
        <taxon>Fungi</taxon>
        <taxon>Dikarya</taxon>
        <taxon>Ascomycota</taxon>
        <taxon>Pezizomycotina</taxon>
        <taxon>Leotiomycetes</taxon>
        <taxon>Helotiales</taxon>
        <taxon>Sclerotiniaceae</taxon>
        <taxon>Monilinia</taxon>
    </lineage>
</organism>
<dbReference type="InterPro" id="IPR013078">
    <property type="entry name" value="His_Pase_superF_clade-1"/>
</dbReference>
<dbReference type="InterPro" id="IPR050275">
    <property type="entry name" value="PGM_Phosphatase"/>
</dbReference>
<dbReference type="InterPro" id="IPR029033">
    <property type="entry name" value="His_PPase_superfam"/>
</dbReference>
<dbReference type="EMBL" id="VIGI01000003">
    <property type="protein sequence ID" value="KAB8302473.1"/>
    <property type="molecule type" value="Genomic_DNA"/>
</dbReference>
<dbReference type="Proteomes" id="UP000326757">
    <property type="component" value="Unassembled WGS sequence"/>
</dbReference>
<protein>
    <submittedName>
        <fullName evidence="1">Uncharacterized protein</fullName>
    </submittedName>
</protein>
<evidence type="ECO:0000313" key="1">
    <source>
        <dbReference type="EMBL" id="KAB8302473.1"/>
    </source>
</evidence>
<dbReference type="CDD" id="cd07067">
    <property type="entry name" value="HP_PGM_like"/>
    <property type="match status" value="1"/>
</dbReference>
<dbReference type="Pfam" id="PF00300">
    <property type="entry name" value="His_Phos_1"/>
    <property type="match status" value="1"/>
</dbReference>
<dbReference type="Gene3D" id="3.40.50.1240">
    <property type="entry name" value="Phosphoglycerate mutase-like"/>
    <property type="match status" value="1"/>
</dbReference>
<keyword evidence="2" id="KW-1185">Reference proteome</keyword>
<dbReference type="OrthoDB" id="496981at2759"/>
<dbReference type="PANTHER" id="PTHR48100:SF24">
    <property type="entry name" value="PHOSPHOGLYCERATE MUTASE"/>
    <property type="match status" value="1"/>
</dbReference>
<gene>
    <name evidence="1" type="ORF">EYC80_005878</name>
</gene>
<reference evidence="1 2" key="1">
    <citation type="submission" date="2019-06" db="EMBL/GenBank/DDBJ databases">
        <title>Genome Sequence of the Brown Rot Fungal Pathogen Monilinia laxa.</title>
        <authorList>
            <person name="De Miccolis Angelini R.M."/>
            <person name="Landi L."/>
            <person name="Abate D."/>
            <person name="Pollastro S."/>
            <person name="Romanazzi G."/>
            <person name="Faretra F."/>
        </authorList>
    </citation>
    <scope>NUCLEOTIDE SEQUENCE [LARGE SCALE GENOMIC DNA]</scope>
    <source>
        <strain evidence="1 2">Mlax316</strain>
    </source>
</reference>
<dbReference type="GO" id="GO:0016791">
    <property type="term" value="F:phosphatase activity"/>
    <property type="evidence" value="ECO:0007669"/>
    <property type="project" value="TreeGrafter"/>
</dbReference>
<sequence>MITFLIAHLCTNSTISRSTAVDQIQTVVARLTKCQLPPPAYLYRPENYLVPAQELYKIDTSSLVYTARNYQLHDPALTDLGFGTQCDELARFLENDVPLAQKIDLIVVSPMRRTLQTAQQGLGWLIKRGVPVILRPEWQENSDKPCDTGTPIELMAKEWPQFDWSTVDPLFPEKSGIYGYSKAALTERGITARKWLQQRPEKVIAVVSHSAFLRTCISYRHYANADYRIFDFADGDGQTNAELVEWEVTESRGGGLGKSPKGVFGMTINDYPKEIVEDIGEATSEVPN</sequence>
<dbReference type="GO" id="GO:0005737">
    <property type="term" value="C:cytoplasm"/>
    <property type="evidence" value="ECO:0007669"/>
    <property type="project" value="TreeGrafter"/>
</dbReference>
<dbReference type="AlphaFoldDB" id="A0A5N6KFD1"/>
<dbReference type="SUPFAM" id="SSF53254">
    <property type="entry name" value="Phosphoglycerate mutase-like"/>
    <property type="match status" value="1"/>
</dbReference>
<comment type="caution">
    <text evidence="1">The sequence shown here is derived from an EMBL/GenBank/DDBJ whole genome shotgun (WGS) entry which is preliminary data.</text>
</comment>
<evidence type="ECO:0000313" key="2">
    <source>
        <dbReference type="Proteomes" id="UP000326757"/>
    </source>
</evidence>